<protein>
    <submittedName>
        <fullName evidence="1">Mobile element protein</fullName>
    </submittedName>
</protein>
<comment type="caution">
    <text evidence="1">The sequence shown here is derived from an EMBL/GenBank/DDBJ whole genome shotgun (WGS) entry which is preliminary data.</text>
</comment>
<accession>A0A2A5T6K2</accession>
<evidence type="ECO:0000313" key="1">
    <source>
        <dbReference type="EMBL" id="PCS23815.1"/>
    </source>
</evidence>
<dbReference type="EMBL" id="NBYY01000009">
    <property type="protein sequence ID" value="PCS23815.1"/>
    <property type="molecule type" value="Genomic_DNA"/>
</dbReference>
<dbReference type="AlphaFoldDB" id="A0A2A5T6K2"/>
<organism evidence="1 2">
    <name type="scientific">Candidatus Enterovibrio escicola</name>
    <dbReference type="NCBI Taxonomy" id="1927127"/>
    <lineage>
        <taxon>Bacteria</taxon>
        <taxon>Pseudomonadati</taxon>
        <taxon>Pseudomonadota</taxon>
        <taxon>Gammaproteobacteria</taxon>
        <taxon>Vibrionales</taxon>
        <taxon>Vibrionaceae</taxon>
        <taxon>Enterovibrio</taxon>
    </lineage>
</organism>
<reference evidence="2" key="1">
    <citation type="submission" date="2017-04" db="EMBL/GenBank/DDBJ databases">
        <title>Genome evolution of the luminous symbionts of deep sea anglerfish.</title>
        <authorList>
            <person name="Hendry T.A."/>
        </authorList>
    </citation>
    <scope>NUCLEOTIDE SEQUENCE [LARGE SCALE GENOMIC DNA]</scope>
</reference>
<dbReference type="Proteomes" id="UP000219020">
    <property type="component" value="Unassembled WGS sequence"/>
</dbReference>
<evidence type="ECO:0000313" key="2">
    <source>
        <dbReference type="Proteomes" id="UP000219020"/>
    </source>
</evidence>
<gene>
    <name evidence="1" type="ORF">BTN49_0784</name>
</gene>
<keyword evidence="2" id="KW-1185">Reference proteome</keyword>
<proteinExistence type="predicted"/>
<sequence length="46" mass="5288">MNVPLESLTYTYISKRSKTVEVKYRLLSRGAVDHVVIDDTGLKIYD</sequence>
<name>A0A2A5T6K2_9GAMM</name>